<reference evidence="1" key="2">
    <citation type="journal article" date="2022" name="New Phytol.">
        <title>Evolutionary transition to the ectomycorrhizal habit in the genomes of a hyperdiverse lineage of mushroom-forming fungi.</title>
        <authorList>
            <person name="Looney B."/>
            <person name="Miyauchi S."/>
            <person name="Morin E."/>
            <person name="Drula E."/>
            <person name="Courty P.E."/>
            <person name="Kohler A."/>
            <person name="Kuo A."/>
            <person name="LaButti K."/>
            <person name="Pangilinan J."/>
            <person name="Lipzen A."/>
            <person name="Riley R."/>
            <person name="Andreopoulos W."/>
            <person name="He G."/>
            <person name="Johnson J."/>
            <person name="Nolan M."/>
            <person name="Tritt A."/>
            <person name="Barry K.W."/>
            <person name="Grigoriev I.V."/>
            <person name="Nagy L.G."/>
            <person name="Hibbett D."/>
            <person name="Henrissat B."/>
            <person name="Matheny P.B."/>
            <person name="Labbe J."/>
            <person name="Martin F.M."/>
        </authorList>
    </citation>
    <scope>NUCLEOTIDE SEQUENCE</scope>
    <source>
        <strain evidence="1">EC-137</strain>
    </source>
</reference>
<gene>
    <name evidence="1" type="ORF">K488DRAFT_22742</name>
</gene>
<feature type="non-terminal residue" evidence="1">
    <location>
        <position position="1"/>
    </location>
</feature>
<dbReference type="Proteomes" id="UP000814128">
    <property type="component" value="Unassembled WGS sequence"/>
</dbReference>
<name>A0ACB8QLU9_9AGAM</name>
<reference evidence="1" key="1">
    <citation type="submission" date="2021-02" db="EMBL/GenBank/DDBJ databases">
        <authorList>
            <consortium name="DOE Joint Genome Institute"/>
            <person name="Ahrendt S."/>
            <person name="Looney B.P."/>
            <person name="Miyauchi S."/>
            <person name="Morin E."/>
            <person name="Drula E."/>
            <person name="Courty P.E."/>
            <person name="Chicoki N."/>
            <person name="Fauchery L."/>
            <person name="Kohler A."/>
            <person name="Kuo A."/>
            <person name="Labutti K."/>
            <person name="Pangilinan J."/>
            <person name="Lipzen A."/>
            <person name="Riley R."/>
            <person name="Andreopoulos W."/>
            <person name="He G."/>
            <person name="Johnson J."/>
            <person name="Barry K.W."/>
            <person name="Grigoriev I.V."/>
            <person name="Nagy L."/>
            <person name="Hibbett D."/>
            <person name="Henrissat B."/>
            <person name="Matheny P.B."/>
            <person name="Labbe J."/>
            <person name="Martin F."/>
        </authorList>
    </citation>
    <scope>NUCLEOTIDE SEQUENCE</scope>
    <source>
        <strain evidence="1">EC-137</strain>
    </source>
</reference>
<comment type="caution">
    <text evidence="1">The sequence shown here is derived from an EMBL/GenBank/DDBJ whole genome shotgun (WGS) entry which is preliminary data.</text>
</comment>
<keyword evidence="2" id="KW-1185">Reference proteome</keyword>
<organism evidence="1 2">
    <name type="scientific">Vararia minispora EC-137</name>
    <dbReference type="NCBI Taxonomy" id="1314806"/>
    <lineage>
        <taxon>Eukaryota</taxon>
        <taxon>Fungi</taxon>
        <taxon>Dikarya</taxon>
        <taxon>Basidiomycota</taxon>
        <taxon>Agaricomycotina</taxon>
        <taxon>Agaricomycetes</taxon>
        <taxon>Russulales</taxon>
        <taxon>Lachnocladiaceae</taxon>
        <taxon>Vararia</taxon>
    </lineage>
</organism>
<sequence length="272" mass="29965">PSVLESKDIPGLARYIKSDHCTNVCVMVRVSTSAGIPDFRSPDTGAYLANLARLGLPYPEAVFSINFFRQNPHPFYVLAKELFPGKYRPTLTHSFVKLLSDKALLRKCFTQNIDTLERLAGIPANKVIEAHGSFASHRCIDCHASFGDDEMKKAVESSSIPHCHGCNGLVKPEIVFFGESLPDSFWQAMPVLRHADLLIVIGTSLVVHPFASLIDKVPPGCPRVLINMEPAGDIGDLKNDVVLLGKCDDIVRKLADELGWGQDLQTVWDLTE</sequence>
<evidence type="ECO:0000313" key="1">
    <source>
        <dbReference type="EMBL" id="KAI0032568.1"/>
    </source>
</evidence>
<proteinExistence type="predicted"/>
<feature type="non-terminal residue" evidence="1">
    <location>
        <position position="272"/>
    </location>
</feature>
<evidence type="ECO:0000313" key="2">
    <source>
        <dbReference type="Proteomes" id="UP000814128"/>
    </source>
</evidence>
<dbReference type="EMBL" id="MU273542">
    <property type="protein sequence ID" value="KAI0032568.1"/>
    <property type="molecule type" value="Genomic_DNA"/>
</dbReference>
<protein>
    <submittedName>
        <fullName evidence="1">DHS-like NAD/FAD-binding domain-containing protein</fullName>
    </submittedName>
</protein>
<accession>A0ACB8QLU9</accession>